<keyword evidence="3" id="KW-1185">Reference proteome</keyword>
<sequence length="218" mass="23505">MDSAPPDAQRIANAVMREEARIVNCHNASFAGCVIDGPLFRVSRRSYPITQVTAEMEIGAPSSKGRATVTRIVAGGAIAGLPGMVLGGAAKKRTDTTRIYLTVRTPDGRVEVKDAPAKQERAARQFMAKLEMAAQRQWPLTSSIGTVLPLNDSSVRRDPQSNFQVAAVVAGVILLGAGLLAHWMLILFAVYVVAAAGLFVWLSKRHTEALEHYRRGAQ</sequence>
<dbReference type="STRING" id="1415166.NONO_c37620"/>
<evidence type="ECO:0000256" key="1">
    <source>
        <dbReference type="SAM" id="Phobius"/>
    </source>
</evidence>
<dbReference type="PATRIC" id="fig|1415166.3.peg.3860"/>
<evidence type="ECO:0000313" key="3">
    <source>
        <dbReference type="Proteomes" id="UP000019150"/>
    </source>
</evidence>
<organism evidence="2 3">
    <name type="scientific">Nocardia nova SH22a</name>
    <dbReference type="NCBI Taxonomy" id="1415166"/>
    <lineage>
        <taxon>Bacteria</taxon>
        <taxon>Bacillati</taxon>
        <taxon>Actinomycetota</taxon>
        <taxon>Actinomycetes</taxon>
        <taxon>Mycobacteriales</taxon>
        <taxon>Nocardiaceae</taxon>
        <taxon>Nocardia</taxon>
    </lineage>
</organism>
<dbReference type="eggNOG" id="ENOG50301RT">
    <property type="taxonomic scope" value="Bacteria"/>
</dbReference>
<keyword evidence="1" id="KW-0812">Transmembrane</keyword>
<dbReference type="RefSeq" id="WP_148306889.1">
    <property type="nucleotide sequence ID" value="NZ_CP006850.1"/>
</dbReference>
<proteinExistence type="predicted"/>
<dbReference type="AlphaFoldDB" id="W5TMT1"/>
<feature type="transmembrane region" description="Helical" evidence="1">
    <location>
        <begin position="186"/>
        <end position="203"/>
    </location>
</feature>
<dbReference type="EMBL" id="CP006850">
    <property type="protein sequence ID" value="AHH18546.1"/>
    <property type="molecule type" value="Genomic_DNA"/>
</dbReference>
<gene>
    <name evidence="2" type="ORF">NONO_c37620</name>
</gene>
<keyword evidence="1" id="KW-0472">Membrane</keyword>
<name>W5TMT1_9NOCA</name>
<accession>W5TMT1</accession>
<dbReference type="Proteomes" id="UP000019150">
    <property type="component" value="Chromosome"/>
</dbReference>
<feature type="transmembrane region" description="Helical" evidence="1">
    <location>
        <begin position="163"/>
        <end position="180"/>
    </location>
</feature>
<keyword evidence="1" id="KW-1133">Transmembrane helix</keyword>
<dbReference type="HOGENOM" id="CLU_1265859_0_0_11"/>
<reference evidence="2 3" key="1">
    <citation type="journal article" date="2014" name="Appl. Environ. Microbiol.">
        <title>Insights into the Microbial Degradation of Rubber and Gutta-Percha by Analysis of the Complete Genome of Nocardia nova SH22a.</title>
        <authorList>
            <person name="Luo Q."/>
            <person name="Hiessl S."/>
            <person name="Poehlein A."/>
            <person name="Daniel R."/>
            <person name="Steinbuchel A."/>
        </authorList>
    </citation>
    <scope>NUCLEOTIDE SEQUENCE [LARGE SCALE GENOMIC DNA]</scope>
    <source>
        <strain evidence="2">SH22a</strain>
    </source>
</reference>
<dbReference type="KEGG" id="nno:NONO_c37620"/>
<evidence type="ECO:0000313" key="2">
    <source>
        <dbReference type="EMBL" id="AHH18546.1"/>
    </source>
</evidence>
<protein>
    <submittedName>
        <fullName evidence="2">Uncharacterized protein</fullName>
    </submittedName>
</protein>